<feature type="DNA-binding region" description="OmpR/PhoB-type" evidence="2">
    <location>
        <begin position="151"/>
        <end position="257"/>
    </location>
</feature>
<evidence type="ECO:0000256" key="2">
    <source>
        <dbReference type="PROSITE-ProRule" id="PRU01091"/>
    </source>
</evidence>
<dbReference type="InterPro" id="IPR001867">
    <property type="entry name" value="OmpR/PhoB-type_DNA-bd"/>
</dbReference>
<dbReference type="Gene3D" id="1.10.10.10">
    <property type="entry name" value="Winged helix-like DNA-binding domain superfamily/Winged helix DNA-binding domain"/>
    <property type="match status" value="1"/>
</dbReference>
<dbReference type="AlphaFoldDB" id="A0A9D3AAB2"/>
<reference evidence="5 7" key="1">
    <citation type="submission" date="2020-03" db="EMBL/GenBank/DDBJ databases">
        <title>Genomic Encyclopedia of Type Strains, Phase IV (KMG-IV): sequencing the most valuable type-strain genomes for metagenomic binning, comparative biology and taxonomic classification.</title>
        <authorList>
            <person name="Goeker M."/>
        </authorList>
    </citation>
    <scope>NUCLEOTIDE SEQUENCE [LARGE SCALE GENOMIC DNA]</scope>
    <source>
        <strain evidence="5 7">DSM 26613</strain>
    </source>
</reference>
<dbReference type="InterPro" id="IPR036388">
    <property type="entry name" value="WH-like_DNA-bd_sf"/>
</dbReference>
<protein>
    <submittedName>
        <fullName evidence="5">DNA-binding response OmpR family regulator</fullName>
    </submittedName>
    <submittedName>
        <fullName evidence="4">Winged helix-turn-helix domain-containing protein</fullName>
    </submittedName>
</protein>
<gene>
    <name evidence="5" type="ORF">GGR41_001879</name>
    <name evidence="4" type="ORF">K8U84_00495</name>
</gene>
<accession>A0A9D3AAB2</accession>
<dbReference type="Pfam" id="PF00486">
    <property type="entry name" value="Trans_reg_C"/>
    <property type="match status" value="1"/>
</dbReference>
<dbReference type="SUPFAM" id="SSF46894">
    <property type="entry name" value="C-terminal effector domain of the bipartite response regulators"/>
    <property type="match status" value="1"/>
</dbReference>
<dbReference type="Proteomes" id="UP000783934">
    <property type="component" value="Unassembled WGS sequence"/>
</dbReference>
<name>A0A9D3AAB2_9BURK</name>
<dbReference type="InterPro" id="IPR016032">
    <property type="entry name" value="Sig_transdc_resp-reg_C-effctor"/>
</dbReference>
<evidence type="ECO:0000313" key="6">
    <source>
        <dbReference type="Proteomes" id="UP000700248"/>
    </source>
</evidence>
<proteinExistence type="predicted"/>
<evidence type="ECO:0000259" key="3">
    <source>
        <dbReference type="PROSITE" id="PS51755"/>
    </source>
</evidence>
<sequence>MLAQSAPTIIWYQPLQSARSSVLQSRQGELRTAGFEVITCTEPRSFYPAATKAFLSARAQEPVLFMISGLESESLAAISRLRMHSGYLPIMIELPAFNEEQALHALYSGADDYCVNETSTALWVAKIECLLRRVRLPQSQTETYPVPTPTHPITESKTVQWSLTDDGWTLVSPEGLKLVLTTTERQFLSTLCSQPDRRASHDQLLESISEKNPPESDAVSGHNRLGVVISRLKRKATSEGLTLPIRSIYKWGYMFGAPIQVL</sequence>
<dbReference type="PROSITE" id="PS51755">
    <property type="entry name" value="OMPR_PHOB"/>
    <property type="match status" value="1"/>
</dbReference>
<reference evidence="4" key="3">
    <citation type="submission" date="2021-09" db="EMBL/GenBank/DDBJ databases">
        <authorList>
            <person name="Gilroy R."/>
        </authorList>
    </citation>
    <scope>NUCLEOTIDE SEQUENCE</scope>
    <source>
        <strain evidence="4">CHK175-13533</strain>
    </source>
</reference>
<dbReference type="EMBL" id="DYTQ01000007">
    <property type="protein sequence ID" value="HJH23014.1"/>
    <property type="molecule type" value="Genomic_DNA"/>
</dbReference>
<evidence type="ECO:0000256" key="1">
    <source>
        <dbReference type="ARBA" id="ARBA00023125"/>
    </source>
</evidence>
<evidence type="ECO:0000313" key="4">
    <source>
        <dbReference type="EMBL" id="HJH23014.1"/>
    </source>
</evidence>
<keyword evidence="1 2" id="KW-0238">DNA-binding</keyword>
<dbReference type="EMBL" id="JAATIZ010000003">
    <property type="protein sequence ID" value="NJB65630.1"/>
    <property type="molecule type" value="Genomic_DNA"/>
</dbReference>
<dbReference type="RefSeq" id="WP_167661594.1">
    <property type="nucleotide sequence ID" value="NZ_BMCQ01000003.1"/>
</dbReference>
<dbReference type="GO" id="GO:0003677">
    <property type="term" value="F:DNA binding"/>
    <property type="evidence" value="ECO:0007669"/>
    <property type="project" value="UniProtKB-UniRule"/>
</dbReference>
<dbReference type="Proteomes" id="UP000700248">
    <property type="component" value="Unassembled WGS sequence"/>
</dbReference>
<evidence type="ECO:0000313" key="7">
    <source>
        <dbReference type="Proteomes" id="UP000783934"/>
    </source>
</evidence>
<dbReference type="GO" id="GO:0006355">
    <property type="term" value="P:regulation of DNA-templated transcription"/>
    <property type="evidence" value="ECO:0007669"/>
    <property type="project" value="InterPro"/>
</dbReference>
<evidence type="ECO:0000313" key="5">
    <source>
        <dbReference type="EMBL" id="NJB65630.1"/>
    </source>
</evidence>
<organism evidence="4 6">
    <name type="scientific">Paenalcaligenes hominis</name>
    <dbReference type="NCBI Taxonomy" id="643674"/>
    <lineage>
        <taxon>Bacteria</taxon>
        <taxon>Pseudomonadati</taxon>
        <taxon>Pseudomonadota</taxon>
        <taxon>Betaproteobacteria</taxon>
        <taxon>Burkholderiales</taxon>
        <taxon>Alcaligenaceae</taxon>
        <taxon>Paenalcaligenes</taxon>
    </lineage>
</organism>
<feature type="domain" description="OmpR/PhoB-type" evidence="3">
    <location>
        <begin position="151"/>
        <end position="257"/>
    </location>
</feature>
<reference evidence="4" key="2">
    <citation type="journal article" date="2021" name="PeerJ">
        <title>Extensive microbial diversity within the chicken gut microbiome revealed by metagenomics and culture.</title>
        <authorList>
            <person name="Gilroy R."/>
            <person name="Ravi A."/>
            <person name="Getino M."/>
            <person name="Pursley I."/>
            <person name="Horton D.L."/>
            <person name="Alikhan N.F."/>
            <person name="Baker D."/>
            <person name="Gharbi K."/>
            <person name="Hall N."/>
            <person name="Watson M."/>
            <person name="Adriaenssens E.M."/>
            <person name="Foster-Nyarko E."/>
            <person name="Jarju S."/>
            <person name="Secka A."/>
            <person name="Antonio M."/>
            <person name="Oren A."/>
            <person name="Chaudhuri R.R."/>
            <person name="La Ragione R."/>
            <person name="Hildebrand F."/>
            <person name="Pallen M.J."/>
        </authorList>
    </citation>
    <scope>NUCLEOTIDE SEQUENCE</scope>
    <source>
        <strain evidence="4">CHK175-13533</strain>
    </source>
</reference>
<comment type="caution">
    <text evidence="4">The sequence shown here is derived from an EMBL/GenBank/DDBJ whole genome shotgun (WGS) entry which is preliminary data.</text>
</comment>
<keyword evidence="7" id="KW-1185">Reference proteome</keyword>
<dbReference type="GO" id="GO:0000160">
    <property type="term" value="P:phosphorelay signal transduction system"/>
    <property type="evidence" value="ECO:0007669"/>
    <property type="project" value="InterPro"/>
</dbReference>
<dbReference type="SMART" id="SM00862">
    <property type="entry name" value="Trans_reg_C"/>
    <property type="match status" value="1"/>
</dbReference>